<keyword evidence="4 6" id="KW-1133">Transmembrane helix</keyword>
<feature type="transmembrane region" description="Helical" evidence="6">
    <location>
        <begin position="111"/>
        <end position="132"/>
    </location>
</feature>
<dbReference type="Proteomes" id="UP000190667">
    <property type="component" value="Unassembled WGS sequence"/>
</dbReference>
<dbReference type="GO" id="GO:0022857">
    <property type="term" value="F:transmembrane transporter activity"/>
    <property type="evidence" value="ECO:0007669"/>
    <property type="project" value="InterPro"/>
</dbReference>
<evidence type="ECO:0000256" key="6">
    <source>
        <dbReference type="SAM" id="Phobius"/>
    </source>
</evidence>
<feature type="domain" description="Major facilitator superfamily (MFS) profile" evidence="7">
    <location>
        <begin position="20"/>
        <end position="429"/>
    </location>
</feature>
<feature type="transmembrane region" description="Helical" evidence="6">
    <location>
        <begin position="280"/>
        <end position="300"/>
    </location>
</feature>
<dbReference type="RefSeq" id="WP_078004715.1">
    <property type="nucleotide sequence ID" value="NZ_MRUL01000023.1"/>
</dbReference>
<keyword evidence="2" id="KW-0813">Transport</keyword>
<evidence type="ECO:0000256" key="3">
    <source>
        <dbReference type="ARBA" id="ARBA00022692"/>
    </source>
</evidence>
<feature type="transmembrane region" description="Helical" evidence="6">
    <location>
        <begin position="338"/>
        <end position="358"/>
    </location>
</feature>
<dbReference type="CDD" id="cd17319">
    <property type="entry name" value="MFS_ExuT_GudP_like"/>
    <property type="match status" value="1"/>
</dbReference>
<dbReference type="InterPro" id="IPR020846">
    <property type="entry name" value="MFS_dom"/>
</dbReference>
<name>A0A1S8YDW3_9GAMM</name>
<feature type="transmembrane region" description="Helical" evidence="6">
    <location>
        <begin position="85"/>
        <end position="105"/>
    </location>
</feature>
<proteinExistence type="predicted"/>
<dbReference type="PROSITE" id="PS50850">
    <property type="entry name" value="MFS"/>
    <property type="match status" value="1"/>
</dbReference>
<gene>
    <name evidence="8" type="ORF">BTJ39_21205</name>
</gene>
<keyword evidence="9" id="KW-1185">Reference proteome</keyword>
<feature type="transmembrane region" description="Helical" evidence="6">
    <location>
        <begin position="365"/>
        <end position="385"/>
    </location>
</feature>
<feature type="transmembrane region" description="Helical" evidence="6">
    <location>
        <begin position="53"/>
        <end position="73"/>
    </location>
</feature>
<dbReference type="OrthoDB" id="9773957at2"/>
<dbReference type="PANTHER" id="PTHR43791:SF36">
    <property type="entry name" value="TRANSPORTER, PUTATIVE (AFU_ORTHOLOGUE AFUA_6G08340)-RELATED"/>
    <property type="match status" value="1"/>
</dbReference>
<feature type="transmembrane region" description="Helical" evidence="6">
    <location>
        <begin position="247"/>
        <end position="268"/>
    </location>
</feature>
<dbReference type="Gene3D" id="1.20.1250.20">
    <property type="entry name" value="MFS general substrate transporter like domains"/>
    <property type="match status" value="2"/>
</dbReference>
<dbReference type="GO" id="GO:0016020">
    <property type="term" value="C:membrane"/>
    <property type="evidence" value="ECO:0007669"/>
    <property type="project" value="UniProtKB-SubCell"/>
</dbReference>
<dbReference type="InterPro" id="IPR036259">
    <property type="entry name" value="MFS_trans_sf"/>
</dbReference>
<evidence type="ECO:0000256" key="2">
    <source>
        <dbReference type="ARBA" id="ARBA00022448"/>
    </source>
</evidence>
<dbReference type="PANTHER" id="PTHR43791">
    <property type="entry name" value="PERMEASE-RELATED"/>
    <property type="match status" value="1"/>
</dbReference>
<keyword evidence="3 6" id="KW-0812">Transmembrane</keyword>
<evidence type="ECO:0000256" key="4">
    <source>
        <dbReference type="ARBA" id="ARBA00022989"/>
    </source>
</evidence>
<comment type="caution">
    <text evidence="8">The sequence shown here is derived from an EMBL/GenBank/DDBJ whole genome shotgun (WGS) entry which is preliminary data.</text>
</comment>
<evidence type="ECO:0000256" key="1">
    <source>
        <dbReference type="ARBA" id="ARBA00004141"/>
    </source>
</evidence>
<evidence type="ECO:0000259" key="7">
    <source>
        <dbReference type="PROSITE" id="PS50850"/>
    </source>
</evidence>
<keyword evidence="5 6" id="KW-0472">Membrane</keyword>
<dbReference type="InterPro" id="IPR011701">
    <property type="entry name" value="MFS"/>
</dbReference>
<evidence type="ECO:0000313" key="8">
    <source>
        <dbReference type="EMBL" id="OON36997.1"/>
    </source>
</evidence>
<accession>A0A1S8YDW3</accession>
<sequence>MQSLDSSIEKQVIRKLTLRLIPLLIFCYFVAVIDRSNMGVAALTMNQDLGLSLSAFGLAAGLFFAPYVLLELPSNLALARFGARLWIARIMFTWGLISGAHALVWNAESLYVARALLGAAEAGFFPGVVFYLTLWFPAAWRGRVISMFMAGIPIALVVGTPLSTLLLELDGWLGMRGWQLMYIIEAIPALVLALLIPFLLPSSPQQARFLNAEEKRWLVNKLEDEKRQIAPASGKNGLLKALLNPQVLLFALAYYGLTNLNGAISTFLPLLLRETGLSNLQTGFVAMIPYLFGLIGMIYLGRRADSQKGRLATNYLALTISMVGLIGVAFFNDPLIKMLFLCGSAIGVFGAMPVFWGLPTQFLTGTAAAGGIALINALGNLSSIVNPYVIGRIHDTTGSFNGGLYWLSAMALLSILILTLIYRLWPQKKQQMQLDQSGELQP</sequence>
<reference evidence="8 9" key="1">
    <citation type="submission" date="2016-12" db="EMBL/GenBank/DDBJ databases">
        <title>Izhakiella australiana sp. nov. of genus Izhakiella isolated from Australian desert.</title>
        <authorList>
            <person name="Ji M."/>
        </authorList>
    </citation>
    <scope>NUCLEOTIDE SEQUENCE [LARGE SCALE GENOMIC DNA]</scope>
    <source>
        <strain evidence="8 9">D4N98</strain>
    </source>
</reference>
<evidence type="ECO:0000256" key="5">
    <source>
        <dbReference type="ARBA" id="ARBA00023136"/>
    </source>
</evidence>
<organism evidence="8 9">
    <name type="scientific">Izhakiella australiensis</name>
    <dbReference type="NCBI Taxonomy" id="1926881"/>
    <lineage>
        <taxon>Bacteria</taxon>
        <taxon>Pseudomonadati</taxon>
        <taxon>Pseudomonadota</taxon>
        <taxon>Gammaproteobacteria</taxon>
        <taxon>Enterobacterales</taxon>
        <taxon>Erwiniaceae</taxon>
        <taxon>Izhakiella</taxon>
    </lineage>
</organism>
<protein>
    <recommendedName>
        <fullName evidence="7">Major facilitator superfamily (MFS) profile domain-containing protein</fullName>
    </recommendedName>
</protein>
<feature type="transmembrane region" description="Helical" evidence="6">
    <location>
        <begin position="312"/>
        <end position="332"/>
    </location>
</feature>
<dbReference type="Pfam" id="PF07690">
    <property type="entry name" value="MFS_1"/>
    <property type="match status" value="1"/>
</dbReference>
<dbReference type="FunFam" id="1.20.1250.20:FF:000018">
    <property type="entry name" value="MFS transporter permease"/>
    <property type="match status" value="1"/>
</dbReference>
<feature type="transmembrane region" description="Helical" evidence="6">
    <location>
        <begin position="16"/>
        <end position="33"/>
    </location>
</feature>
<feature type="transmembrane region" description="Helical" evidence="6">
    <location>
        <begin position="179"/>
        <end position="200"/>
    </location>
</feature>
<dbReference type="STRING" id="1926881.BTJ39_21205"/>
<feature type="transmembrane region" description="Helical" evidence="6">
    <location>
        <begin position="144"/>
        <end position="167"/>
    </location>
</feature>
<dbReference type="EMBL" id="MRUL01000023">
    <property type="protein sequence ID" value="OON36997.1"/>
    <property type="molecule type" value="Genomic_DNA"/>
</dbReference>
<feature type="transmembrane region" description="Helical" evidence="6">
    <location>
        <begin position="405"/>
        <end position="425"/>
    </location>
</feature>
<dbReference type="SUPFAM" id="SSF103473">
    <property type="entry name" value="MFS general substrate transporter"/>
    <property type="match status" value="1"/>
</dbReference>
<dbReference type="AlphaFoldDB" id="A0A1S8YDW3"/>
<evidence type="ECO:0000313" key="9">
    <source>
        <dbReference type="Proteomes" id="UP000190667"/>
    </source>
</evidence>
<comment type="subcellular location">
    <subcellularLocation>
        <location evidence="1">Membrane</location>
        <topology evidence="1">Multi-pass membrane protein</topology>
    </subcellularLocation>
</comment>